<evidence type="ECO:0000256" key="1">
    <source>
        <dbReference type="ARBA" id="ARBA00004781"/>
    </source>
</evidence>
<dbReference type="InterPro" id="IPR036291">
    <property type="entry name" value="NAD(P)-bd_dom_sf"/>
</dbReference>
<dbReference type="SUPFAM" id="SSF51735">
    <property type="entry name" value="NAD(P)-binding Rossmann-fold domains"/>
    <property type="match status" value="1"/>
</dbReference>
<dbReference type="CDD" id="cd05254">
    <property type="entry name" value="dTDP_HR_like_SDR_e"/>
    <property type="match status" value="1"/>
</dbReference>
<evidence type="ECO:0000256" key="4">
    <source>
        <dbReference type="ARBA" id="ARBA00017099"/>
    </source>
</evidence>
<dbReference type="PANTHER" id="PTHR10491:SF4">
    <property type="entry name" value="METHIONINE ADENOSYLTRANSFERASE 2 SUBUNIT BETA"/>
    <property type="match status" value="1"/>
</dbReference>
<dbReference type="EMBL" id="JAFREP010000008">
    <property type="protein sequence ID" value="MBO1318973.1"/>
    <property type="molecule type" value="Genomic_DNA"/>
</dbReference>
<comment type="function">
    <text evidence="6">Catalyzes the reduction of dTDP-6-deoxy-L-lyxo-4-hexulose to yield dTDP-L-rhamnose.</text>
</comment>
<evidence type="ECO:0000256" key="6">
    <source>
        <dbReference type="RuleBase" id="RU364082"/>
    </source>
</evidence>
<evidence type="ECO:0000313" key="8">
    <source>
        <dbReference type="EMBL" id="MBO1318973.1"/>
    </source>
</evidence>
<keyword evidence="6" id="KW-0521">NADP</keyword>
<name>A0A8J7U437_9BACT</name>
<dbReference type="PANTHER" id="PTHR10491">
    <property type="entry name" value="DTDP-4-DEHYDRORHAMNOSE REDUCTASE"/>
    <property type="match status" value="1"/>
</dbReference>
<organism evidence="8 9">
    <name type="scientific">Acanthopleuribacter pedis</name>
    <dbReference type="NCBI Taxonomy" id="442870"/>
    <lineage>
        <taxon>Bacteria</taxon>
        <taxon>Pseudomonadati</taxon>
        <taxon>Acidobacteriota</taxon>
        <taxon>Holophagae</taxon>
        <taxon>Acanthopleuribacterales</taxon>
        <taxon>Acanthopleuribacteraceae</taxon>
        <taxon>Acanthopleuribacter</taxon>
    </lineage>
</organism>
<dbReference type="UniPathway" id="UPA00124"/>
<comment type="caution">
    <text evidence="8">The sequence shown here is derived from an EMBL/GenBank/DDBJ whole genome shotgun (WGS) entry which is preliminary data.</text>
</comment>
<comment type="similarity">
    <text evidence="2 6">Belongs to the dTDP-4-dehydrorhamnose reductase family.</text>
</comment>
<dbReference type="GO" id="GO:0019305">
    <property type="term" value="P:dTDP-rhamnose biosynthetic process"/>
    <property type="evidence" value="ECO:0007669"/>
    <property type="project" value="UniProtKB-UniPathway"/>
</dbReference>
<dbReference type="InterPro" id="IPR029903">
    <property type="entry name" value="RmlD-like-bd"/>
</dbReference>
<dbReference type="RefSeq" id="WP_207858794.1">
    <property type="nucleotide sequence ID" value="NZ_JAFREP010000008.1"/>
</dbReference>
<comment type="catalytic activity">
    <reaction evidence="5">
        <text>dTDP-beta-L-rhamnose + NADP(+) = dTDP-4-dehydro-beta-L-rhamnose + NADPH + H(+)</text>
        <dbReference type="Rhea" id="RHEA:21796"/>
        <dbReference type="ChEBI" id="CHEBI:15378"/>
        <dbReference type="ChEBI" id="CHEBI:57510"/>
        <dbReference type="ChEBI" id="CHEBI:57783"/>
        <dbReference type="ChEBI" id="CHEBI:58349"/>
        <dbReference type="ChEBI" id="CHEBI:62830"/>
        <dbReference type="EC" id="1.1.1.133"/>
    </reaction>
</comment>
<keyword evidence="6 8" id="KW-0560">Oxidoreductase</keyword>
<accession>A0A8J7U437</accession>
<dbReference type="EC" id="1.1.1.133" evidence="3 6"/>
<dbReference type="InterPro" id="IPR005913">
    <property type="entry name" value="dTDP_dehydrorham_reduct"/>
</dbReference>
<comment type="pathway">
    <text evidence="1 6">Carbohydrate biosynthesis; dTDP-L-rhamnose biosynthesis.</text>
</comment>
<evidence type="ECO:0000259" key="7">
    <source>
        <dbReference type="Pfam" id="PF04321"/>
    </source>
</evidence>
<dbReference type="Gene3D" id="3.40.50.720">
    <property type="entry name" value="NAD(P)-binding Rossmann-like Domain"/>
    <property type="match status" value="1"/>
</dbReference>
<dbReference type="GO" id="GO:0008831">
    <property type="term" value="F:dTDP-4-dehydrorhamnose reductase activity"/>
    <property type="evidence" value="ECO:0007669"/>
    <property type="project" value="UniProtKB-EC"/>
</dbReference>
<dbReference type="Pfam" id="PF04321">
    <property type="entry name" value="RmlD_sub_bind"/>
    <property type="match status" value="1"/>
</dbReference>
<protein>
    <recommendedName>
        <fullName evidence="4 6">dTDP-4-dehydrorhamnose reductase</fullName>
        <ecNumber evidence="3 6">1.1.1.133</ecNumber>
    </recommendedName>
</protein>
<evidence type="ECO:0000256" key="5">
    <source>
        <dbReference type="ARBA" id="ARBA00048200"/>
    </source>
</evidence>
<proteinExistence type="inferred from homology"/>
<feature type="domain" description="RmlD-like substrate binding" evidence="7">
    <location>
        <begin position="13"/>
        <end position="289"/>
    </location>
</feature>
<keyword evidence="9" id="KW-1185">Reference proteome</keyword>
<dbReference type="Proteomes" id="UP000664417">
    <property type="component" value="Unassembled WGS sequence"/>
</dbReference>
<evidence type="ECO:0000313" key="9">
    <source>
        <dbReference type="Proteomes" id="UP000664417"/>
    </source>
</evidence>
<evidence type="ECO:0000256" key="2">
    <source>
        <dbReference type="ARBA" id="ARBA00010944"/>
    </source>
</evidence>
<sequence length="290" mass="31731">MAQQKQAVYPHPVAVIGANGALGSDLMRVLKQPVAAYHKDFDIVDLEATRDWLAQSGVKAVVNTAAFHRVPDCETEYAAAFEVNVIGVRNLAQACAEHKIHLCHISTDYVFDGTKGQPYREDDLPAPLSIYAISKLAGEQALAAYGEDWSVVRSCGLYGKVPTRAKGGNFINAMIRLGTERDKVTVVNDEIVCPTYTYDLAVGIDRLLAAAGKGIFHINQSGQTTWFDFAKVIFERKQLPAALEPISAAAFQSVVKRPAYSILDNGKFEALTKHSMPGWQDALERHLAEI</sequence>
<reference evidence="8" key="1">
    <citation type="submission" date="2021-03" db="EMBL/GenBank/DDBJ databases">
        <authorList>
            <person name="Wang G."/>
        </authorList>
    </citation>
    <scope>NUCLEOTIDE SEQUENCE</scope>
    <source>
        <strain evidence="8">KCTC 12899</strain>
    </source>
</reference>
<gene>
    <name evidence="8" type="primary">rfbD</name>
    <name evidence="8" type="ORF">J3U88_10940</name>
</gene>
<dbReference type="NCBIfam" id="TIGR01214">
    <property type="entry name" value="rmlD"/>
    <property type="match status" value="1"/>
</dbReference>
<evidence type="ECO:0000256" key="3">
    <source>
        <dbReference type="ARBA" id="ARBA00012929"/>
    </source>
</evidence>
<dbReference type="AlphaFoldDB" id="A0A8J7U437"/>
<dbReference type="Gene3D" id="3.90.25.10">
    <property type="entry name" value="UDP-galactose 4-epimerase, domain 1"/>
    <property type="match status" value="1"/>
</dbReference>